<evidence type="ECO:0000313" key="3">
    <source>
        <dbReference type="EMBL" id="MEC5387814.1"/>
    </source>
</evidence>
<proteinExistence type="predicted"/>
<dbReference type="Pfam" id="PF04264">
    <property type="entry name" value="YceI"/>
    <property type="match status" value="1"/>
</dbReference>
<reference evidence="3 4" key="1">
    <citation type="submission" date="2024-01" db="EMBL/GenBank/DDBJ databases">
        <title>Uliginosibacterium soil sp. nov.</title>
        <authorList>
            <person name="Lv Y."/>
        </authorList>
    </citation>
    <scope>NUCLEOTIDE SEQUENCE [LARGE SCALE GENOMIC DNA]</scope>
    <source>
        <strain evidence="3 4">H3</strain>
    </source>
</reference>
<dbReference type="InterPro" id="IPR007372">
    <property type="entry name" value="Lipid/polyisoprenoid-bd_YceI"/>
</dbReference>
<sequence length="189" mass="20513">MKRIAFAVACAVIAASASAAPENYSIDPTHSAARFGYDHLGWTYQQHRFDQMTGKIVYDKVAHTGSVDVTIDAKSLNTGYALFTQQMQAEDMFDTAKYPTITYKSTGVKFEGDKLVAIDGELTVKGITKPVSLTVTSFAAGQHPVQKRREGIGANAIAKIKRSDFGIAKQVPVVADEVTLTFTVQAFKD</sequence>
<feature type="domain" description="Lipid/polyisoprenoid-binding YceI-like" evidence="2">
    <location>
        <begin position="23"/>
        <end position="187"/>
    </location>
</feature>
<dbReference type="PANTHER" id="PTHR34406:SF1">
    <property type="entry name" value="PROTEIN YCEI"/>
    <property type="match status" value="1"/>
</dbReference>
<gene>
    <name evidence="3" type="ORF">VVD49_18930</name>
</gene>
<keyword evidence="4" id="KW-1185">Reference proteome</keyword>
<dbReference type="EMBL" id="JAYXHS010000004">
    <property type="protein sequence ID" value="MEC5387814.1"/>
    <property type="molecule type" value="Genomic_DNA"/>
</dbReference>
<dbReference type="PANTHER" id="PTHR34406">
    <property type="entry name" value="PROTEIN YCEI"/>
    <property type="match status" value="1"/>
</dbReference>
<organism evidence="3 4">
    <name type="scientific">Uliginosibacterium silvisoli</name>
    <dbReference type="NCBI Taxonomy" id="3114758"/>
    <lineage>
        <taxon>Bacteria</taxon>
        <taxon>Pseudomonadati</taxon>
        <taxon>Pseudomonadota</taxon>
        <taxon>Betaproteobacteria</taxon>
        <taxon>Rhodocyclales</taxon>
        <taxon>Zoogloeaceae</taxon>
        <taxon>Uliginosibacterium</taxon>
    </lineage>
</organism>
<feature type="signal peptide" evidence="1">
    <location>
        <begin position="1"/>
        <end position="19"/>
    </location>
</feature>
<protein>
    <submittedName>
        <fullName evidence="3">YceI family protein</fullName>
    </submittedName>
</protein>
<keyword evidence="1" id="KW-0732">Signal</keyword>
<dbReference type="Proteomes" id="UP001331561">
    <property type="component" value="Unassembled WGS sequence"/>
</dbReference>
<evidence type="ECO:0000313" key="4">
    <source>
        <dbReference type="Proteomes" id="UP001331561"/>
    </source>
</evidence>
<dbReference type="InterPro" id="IPR036761">
    <property type="entry name" value="TTHA0802/YceI-like_sf"/>
</dbReference>
<comment type="caution">
    <text evidence="3">The sequence shown here is derived from an EMBL/GenBank/DDBJ whole genome shotgun (WGS) entry which is preliminary data.</text>
</comment>
<evidence type="ECO:0000259" key="2">
    <source>
        <dbReference type="SMART" id="SM00867"/>
    </source>
</evidence>
<name>A0ABU6K845_9RHOO</name>
<dbReference type="SMART" id="SM00867">
    <property type="entry name" value="YceI"/>
    <property type="match status" value="1"/>
</dbReference>
<dbReference type="SUPFAM" id="SSF101874">
    <property type="entry name" value="YceI-like"/>
    <property type="match status" value="1"/>
</dbReference>
<feature type="chain" id="PRO_5047338127" evidence="1">
    <location>
        <begin position="20"/>
        <end position="189"/>
    </location>
</feature>
<accession>A0ABU6K845</accession>
<dbReference type="RefSeq" id="WP_327600788.1">
    <property type="nucleotide sequence ID" value="NZ_JAYXHS010000004.1"/>
</dbReference>
<dbReference type="Gene3D" id="2.40.128.110">
    <property type="entry name" value="Lipid/polyisoprenoid-binding, YceI-like"/>
    <property type="match status" value="1"/>
</dbReference>
<evidence type="ECO:0000256" key="1">
    <source>
        <dbReference type="SAM" id="SignalP"/>
    </source>
</evidence>